<dbReference type="Proteomes" id="UP000192343">
    <property type="component" value="Unassembled WGS sequence"/>
</dbReference>
<name>A0A1Y1S1H2_9SPIO</name>
<keyword evidence="1" id="KW-0472">Membrane</keyword>
<dbReference type="Pfam" id="PF00691">
    <property type="entry name" value="OmpA"/>
    <property type="match status" value="1"/>
</dbReference>
<protein>
    <recommendedName>
        <fullName evidence="3">OmpA-like domain-containing protein</fullName>
    </recommendedName>
</protein>
<dbReference type="InterPro" id="IPR036737">
    <property type="entry name" value="OmpA-like_sf"/>
</dbReference>
<evidence type="ECO:0000256" key="2">
    <source>
        <dbReference type="SAM" id="MobiDB-lite"/>
    </source>
</evidence>
<dbReference type="RefSeq" id="WP_083049165.1">
    <property type="nucleotide sequence ID" value="NZ_MWQY01000005.1"/>
</dbReference>
<evidence type="ECO:0000256" key="1">
    <source>
        <dbReference type="PROSITE-ProRule" id="PRU00473"/>
    </source>
</evidence>
<dbReference type="Pfam" id="PF13860">
    <property type="entry name" value="FlgD_ig"/>
    <property type="match status" value="1"/>
</dbReference>
<evidence type="ECO:0000313" key="5">
    <source>
        <dbReference type="Proteomes" id="UP000192343"/>
    </source>
</evidence>
<keyword evidence="5" id="KW-1185">Reference proteome</keyword>
<feature type="region of interest" description="Disordered" evidence="2">
    <location>
        <begin position="347"/>
        <end position="367"/>
    </location>
</feature>
<proteinExistence type="predicted"/>
<dbReference type="Pfam" id="PF13585">
    <property type="entry name" value="CHU_C"/>
    <property type="match status" value="1"/>
</dbReference>
<organism evidence="4 5">
    <name type="scientific">Marispirochaeta aestuarii</name>
    <dbReference type="NCBI Taxonomy" id="1963862"/>
    <lineage>
        <taxon>Bacteria</taxon>
        <taxon>Pseudomonadati</taxon>
        <taxon>Spirochaetota</taxon>
        <taxon>Spirochaetia</taxon>
        <taxon>Spirochaetales</taxon>
        <taxon>Spirochaetaceae</taxon>
        <taxon>Marispirochaeta</taxon>
    </lineage>
</organism>
<gene>
    <name evidence="4" type="ORF">B4O97_05970</name>
</gene>
<dbReference type="InterPro" id="IPR006665">
    <property type="entry name" value="OmpA-like"/>
</dbReference>
<evidence type="ECO:0000313" key="4">
    <source>
        <dbReference type="EMBL" id="ORC36609.1"/>
    </source>
</evidence>
<dbReference type="Gene3D" id="3.30.1330.60">
    <property type="entry name" value="OmpA-like domain"/>
    <property type="match status" value="1"/>
</dbReference>
<dbReference type="PANTHER" id="PTHR30329:SF21">
    <property type="entry name" value="LIPOPROTEIN YIAD-RELATED"/>
    <property type="match status" value="1"/>
</dbReference>
<dbReference type="EMBL" id="MWQY01000005">
    <property type="protein sequence ID" value="ORC36609.1"/>
    <property type="molecule type" value="Genomic_DNA"/>
</dbReference>
<dbReference type="InterPro" id="IPR025965">
    <property type="entry name" value="FlgD/Vpr_Ig-like"/>
</dbReference>
<dbReference type="CDD" id="cd07185">
    <property type="entry name" value="OmpA_C-like"/>
    <property type="match status" value="1"/>
</dbReference>
<feature type="compositionally biased region" description="Basic and acidic residues" evidence="2">
    <location>
        <begin position="347"/>
        <end position="357"/>
    </location>
</feature>
<dbReference type="OrthoDB" id="337472at2"/>
<comment type="caution">
    <text evidence="4">The sequence shown here is derived from an EMBL/GenBank/DDBJ whole genome shotgun (WGS) entry which is preliminary data.</text>
</comment>
<dbReference type="PROSITE" id="PS51123">
    <property type="entry name" value="OMPA_2"/>
    <property type="match status" value="1"/>
</dbReference>
<dbReference type="PANTHER" id="PTHR30329">
    <property type="entry name" value="STATOR ELEMENT OF FLAGELLAR MOTOR COMPLEX"/>
    <property type="match status" value="1"/>
</dbReference>
<dbReference type="InterPro" id="IPR050330">
    <property type="entry name" value="Bact_OuterMem_StrucFunc"/>
</dbReference>
<feature type="compositionally biased region" description="Basic and acidic residues" evidence="2">
    <location>
        <begin position="411"/>
        <end position="420"/>
    </location>
</feature>
<dbReference type="STRING" id="1963862.B4O97_05970"/>
<reference evidence="4 5" key="1">
    <citation type="submission" date="2017-03" db="EMBL/GenBank/DDBJ databases">
        <title>Draft Genome sequence of Marispirochaeta sp. strain JC444.</title>
        <authorList>
            <person name="Shivani Y."/>
            <person name="Subhash Y."/>
            <person name="Sasikala C."/>
            <person name="Ramana C."/>
        </authorList>
    </citation>
    <scope>NUCLEOTIDE SEQUENCE [LARGE SCALE GENOMIC DNA]</scope>
    <source>
        <strain evidence="4 5">JC444</strain>
    </source>
</reference>
<dbReference type="GO" id="GO:0016020">
    <property type="term" value="C:membrane"/>
    <property type="evidence" value="ECO:0007669"/>
    <property type="project" value="UniProtKB-UniRule"/>
</dbReference>
<evidence type="ECO:0000259" key="3">
    <source>
        <dbReference type="PROSITE" id="PS51123"/>
    </source>
</evidence>
<feature type="domain" description="OmpA-like" evidence="3">
    <location>
        <begin position="1294"/>
        <end position="1426"/>
    </location>
</feature>
<accession>A0A1Y1S1H2</accession>
<feature type="region of interest" description="Disordered" evidence="2">
    <location>
        <begin position="389"/>
        <end position="420"/>
    </location>
</feature>
<dbReference type="Gene3D" id="2.60.40.4070">
    <property type="match status" value="4"/>
</dbReference>
<sequence length="1426" mass="157588">MRRYKFYLFVMIVAAVTALSPLYGDFNPPPGEESYFRMLSPWTLGTGPSLVSTEAPAAATWNPASAAAVQRMTFDIGYVAIYDTEYDEGIAGHAVNLGNSIPSKLGVFSWSGHLVSSEYEGIDLGTMGALNLGFAKDVYEDLYVGTGLNVYLGSSDSFDWGTTLDVGFIHFPASYRGLNNFRWGLTAKDVGIWYNPSDDYTAVPSPFTLIAGAAFTPVEKDGFALDLSSDFILPSVQNLRWNLGLLAHVDNFLQVGVSSALDARSIFDGDFEAYRFIPSFGLRFSFQTSLSGGDLIDLSGRGWDRGDIQPHFGIAPLSNGAWGAGVGVTLPLGIIDEEAPKIDIDLGDLPYRESRDESPEENTEDSVSLIEQPYGDSIISLLKTPQSIKGLSGKENTTKNHKSRQLVQQENTKEDKSAEKNVLHKIPDAVYLSPNNDGVQDDLSFPFTIRDTRYIKGYALEIRDEEGTIVRSIGNKEERPQEITFKDILRRFFQKKSGIPIPETLRWDGTTEDGSVAPDGVYYFSLQAWDDNNNRSRTEPYPLVIDTRNPEVDIQGIPPLDLIFSPNDDGLKDTIRINQSGTLEELWDIEITGSDGRNVFTTKYRDQEPGDLVWGGTNDSGNLVADGVYTYTISSTDRAGNSVSRSVENIIVDTQPRPVSISIDSAWFSPNGDGVKDTVLFGLDIPTPESLVSWQLEVLNGAGRVEWSRSGTSDPPSTYSFNGRNNNGALLPEGSYTARISGVYRNGNSPSKISPVFTLDITAPAATVAASPQIFSPDGDGNRDTLTITQDASVEHEWLGQIVDTDNRVIREYRWIDQPESEIIWNGTSEEGSITEDGDYRYILSSTDRAGNSFSAESRSIRLSTKETVVAIFTDTDAFSPNGDGIKDEILIKPNVRVAEGVESYTITILNSGNQTVKTYTGSGSLAAQYRWDGIGDSGARIPDGNYKAAIRVIDRNGSIAESVSTGFVMDRIAPRAELSAAYTLFSPNGDGRRDQIVLRQSGSSEEMWQGSIINEAGDVVRSYRWKEMPGSLTWYGRDEMGNQLPDGEYRYRLSSTDPAGNSVLVELDGIEMDTRKTSAYLTADASRVSPNNDGRFDTITFFPIVNLRDGITDWKLEIVDETTGESYASFQGRSEVPDRILWNGTGDSKRVRDGLYRPRLIVNYLKGDQPQAELKALRVDATSPVVSIQADPLPFSPDNDGVDDEIHFSIDVEDLSPIETWKFEIFDREMNLFTSFSGTGMPAEELIWDGRSNSGELVISAEDYPFRFTIHDDLANTSVVNGKIPVDVLVIRDGNKLKIQIASIVFEPNSAQYSERDEETAAKNMFVLDRIAEILNKYRNYRITIEGHANPIYFNDPVRGPVEEEQELKPLSEERAKTVRESLVERGIHPARMNVAGMGGTRTIADPGDRSVNWKNRRVEFVLEK</sequence>
<dbReference type="SUPFAM" id="SSF103088">
    <property type="entry name" value="OmpA-like"/>
    <property type="match status" value="1"/>
</dbReference>